<dbReference type="InterPro" id="IPR036881">
    <property type="entry name" value="Glyco_hydro_3_C_sf"/>
</dbReference>
<dbReference type="Gene3D" id="3.20.20.300">
    <property type="entry name" value="Glycoside hydrolase, family 3, N-terminal domain"/>
    <property type="match status" value="1"/>
</dbReference>
<comment type="caution">
    <text evidence="8">The sequence shown here is derived from an EMBL/GenBank/DDBJ whole genome shotgun (WGS) entry which is preliminary data.</text>
</comment>
<organism evidence="8 9">
    <name type="scientific">Pedobacter segetis</name>
    <dbReference type="NCBI Taxonomy" id="2793069"/>
    <lineage>
        <taxon>Bacteria</taxon>
        <taxon>Pseudomonadati</taxon>
        <taxon>Bacteroidota</taxon>
        <taxon>Sphingobacteriia</taxon>
        <taxon>Sphingobacteriales</taxon>
        <taxon>Sphingobacteriaceae</taxon>
        <taxon>Pedobacter</taxon>
    </lineage>
</organism>
<comment type="catalytic activity">
    <reaction evidence="1">
        <text>Hydrolysis of terminal, non-reducing beta-D-glucosyl residues with release of beta-D-glucose.</text>
        <dbReference type="EC" id="3.2.1.21"/>
    </reaction>
</comment>
<dbReference type="InterPro" id="IPR017853">
    <property type="entry name" value="GH"/>
</dbReference>
<dbReference type="Gene3D" id="2.60.40.10">
    <property type="entry name" value="Immunoglobulins"/>
    <property type="match status" value="1"/>
</dbReference>
<dbReference type="InterPro" id="IPR001764">
    <property type="entry name" value="Glyco_hydro_3_N"/>
</dbReference>
<dbReference type="Pfam" id="PF00933">
    <property type="entry name" value="Glyco_hydro_3"/>
    <property type="match status" value="1"/>
</dbReference>
<dbReference type="InterPro" id="IPR002772">
    <property type="entry name" value="Glyco_hydro_3_C"/>
</dbReference>
<dbReference type="SUPFAM" id="SSF52279">
    <property type="entry name" value="Beta-D-glucan exohydrolase, C-terminal domain"/>
    <property type="match status" value="1"/>
</dbReference>
<dbReference type="Pfam" id="PF14310">
    <property type="entry name" value="Fn3-like"/>
    <property type="match status" value="1"/>
</dbReference>
<dbReference type="SMART" id="SM01217">
    <property type="entry name" value="Fn3_like"/>
    <property type="match status" value="1"/>
</dbReference>
<evidence type="ECO:0000313" key="8">
    <source>
        <dbReference type="EMBL" id="MBK0383912.1"/>
    </source>
</evidence>
<dbReference type="InterPro" id="IPR013783">
    <property type="entry name" value="Ig-like_fold"/>
</dbReference>
<protein>
    <recommendedName>
        <fullName evidence="3">beta-glucosidase</fullName>
        <ecNumber evidence="3">3.2.1.21</ecNumber>
    </recommendedName>
</protein>
<evidence type="ECO:0000313" key="9">
    <source>
        <dbReference type="Proteomes" id="UP000660024"/>
    </source>
</evidence>
<dbReference type="Gene3D" id="3.40.50.1700">
    <property type="entry name" value="Glycoside hydrolase family 3 C-terminal domain"/>
    <property type="match status" value="1"/>
</dbReference>
<dbReference type="PROSITE" id="PS51450">
    <property type="entry name" value="LRR"/>
    <property type="match status" value="1"/>
</dbReference>
<evidence type="ECO:0000256" key="2">
    <source>
        <dbReference type="ARBA" id="ARBA00005336"/>
    </source>
</evidence>
<evidence type="ECO:0000256" key="6">
    <source>
        <dbReference type="ARBA" id="ARBA00023295"/>
    </source>
</evidence>
<evidence type="ECO:0000256" key="5">
    <source>
        <dbReference type="ARBA" id="ARBA00022801"/>
    </source>
</evidence>
<keyword evidence="5 8" id="KW-0378">Hydrolase</keyword>
<dbReference type="InterPro" id="IPR036962">
    <property type="entry name" value="Glyco_hydro_3_N_sf"/>
</dbReference>
<dbReference type="SUPFAM" id="SSF51445">
    <property type="entry name" value="(Trans)glycosidases"/>
    <property type="match status" value="1"/>
</dbReference>
<dbReference type="Proteomes" id="UP000660024">
    <property type="component" value="Unassembled WGS sequence"/>
</dbReference>
<dbReference type="InterPro" id="IPR001611">
    <property type="entry name" value="Leu-rich_rpt"/>
</dbReference>
<keyword evidence="9" id="KW-1185">Reference proteome</keyword>
<comment type="similarity">
    <text evidence="2">Belongs to the glycosyl hydrolase 3 family.</text>
</comment>
<evidence type="ECO:0000259" key="7">
    <source>
        <dbReference type="SMART" id="SM01217"/>
    </source>
</evidence>
<dbReference type="Pfam" id="PF01915">
    <property type="entry name" value="Glyco_hydro_3_C"/>
    <property type="match status" value="1"/>
</dbReference>
<keyword evidence="4" id="KW-0732">Signal</keyword>
<dbReference type="PANTHER" id="PTHR30620:SF16">
    <property type="entry name" value="LYSOSOMAL BETA GLUCOSIDASE"/>
    <property type="match status" value="1"/>
</dbReference>
<accession>A0ABS1BLY5</accession>
<keyword evidence="6" id="KW-0326">Glycosidase</keyword>
<gene>
    <name evidence="8" type="ORF">I5M32_13165</name>
</gene>
<sequence>MTLEEKIGQMTNITIGMVATEVGDSLVIDKDKLRNVMLSHKVGSFQNVIGHAYSLQNWHNMLDEIQAINMKESRLKIPLLYAIDAVHGADYTLGSTIFPHNLGLAATRNTYLAKLGAQITAKEVRASGIRYNFSPVLDAGRQPLWPRLAETFGEDINLVKKMGVAEIEGYEGNDLKSIDHVAACMKHFIGYSLPTSGKDRSSALIPDVTLREFFLPSFAAAVKAGTHTVMVNSAEVNGIPVHANKYLLTNVLRGELGFKGVVISDWEDVKKLAERHRVASSYKEAVYQSVDAGIDLCIVPSDLDFSKYLIELVREKRIPIARINESVRRVLQLKYDLGLFDNPYVEKEAAKNFGRPEYQNVALDAARESITLLKNDKNVLPLAKDKKIFITGPGAKSLSTLNGAWTYSWQGTNAQFFSKNQLTITQAIQQKAKNTSYALGTNFKGGDEEIALAVEAAKDADEIVVCLGEDAYAETPGNIEDLDLPDNQLKLVTELSKLNKPIIAVFTEGRPRIIRKIEPLLSGIILAYWPGEQGANAIADVLFGDYNPSGKLPITYPKYPNSLVTYDHKYLDEVFESASPQIYSEEFHPQFSFGFGLSYTTFKYSPITFSADKLTSKGSIEVKVTVTNTGKMAGKEAVEMYSSDLIASITPSVRRLRDFTKIYLASGESKEVTFKLSAKDLAFIGKDLKWRTEPGDFDITIGNQKKRLVYVAQ</sequence>
<evidence type="ECO:0000256" key="4">
    <source>
        <dbReference type="ARBA" id="ARBA00022729"/>
    </source>
</evidence>
<dbReference type="InterPro" id="IPR026891">
    <property type="entry name" value="Fn3-like"/>
</dbReference>
<reference evidence="8 9" key="1">
    <citation type="submission" date="2020-12" db="EMBL/GenBank/DDBJ databases">
        <title>Bacterial novel species Pedobacter sp. SD-b isolated from soil.</title>
        <authorList>
            <person name="Jung H.-Y."/>
        </authorList>
    </citation>
    <scope>NUCLEOTIDE SEQUENCE [LARGE SCALE GENOMIC DNA]</scope>
    <source>
        <strain evidence="8 9">SD-b</strain>
    </source>
</reference>
<feature type="domain" description="Fibronectin type III-like" evidence="7">
    <location>
        <begin position="636"/>
        <end position="705"/>
    </location>
</feature>
<dbReference type="PANTHER" id="PTHR30620">
    <property type="entry name" value="PERIPLASMIC BETA-GLUCOSIDASE-RELATED"/>
    <property type="match status" value="1"/>
</dbReference>
<evidence type="ECO:0000256" key="3">
    <source>
        <dbReference type="ARBA" id="ARBA00012744"/>
    </source>
</evidence>
<dbReference type="PRINTS" id="PR00133">
    <property type="entry name" value="GLHYDRLASE3"/>
</dbReference>
<dbReference type="InterPro" id="IPR051915">
    <property type="entry name" value="Cellulose_Degrad_GH3"/>
</dbReference>
<dbReference type="EMBL" id="JAEHFY010000019">
    <property type="protein sequence ID" value="MBK0383912.1"/>
    <property type="molecule type" value="Genomic_DNA"/>
</dbReference>
<evidence type="ECO:0000256" key="1">
    <source>
        <dbReference type="ARBA" id="ARBA00000448"/>
    </source>
</evidence>
<dbReference type="EC" id="3.2.1.21" evidence="3"/>
<dbReference type="GO" id="GO:0016787">
    <property type="term" value="F:hydrolase activity"/>
    <property type="evidence" value="ECO:0007669"/>
    <property type="project" value="UniProtKB-KW"/>
</dbReference>
<proteinExistence type="inferred from homology"/>
<name>A0ABS1BLY5_9SPHI</name>